<evidence type="ECO:0000313" key="3">
    <source>
        <dbReference type="Proteomes" id="UP000199656"/>
    </source>
</evidence>
<gene>
    <name evidence="2" type="ORF">SAMN05660909_04351</name>
</gene>
<dbReference type="GO" id="GO:0016853">
    <property type="term" value="F:isomerase activity"/>
    <property type="evidence" value="ECO:0007669"/>
    <property type="project" value="UniProtKB-KW"/>
</dbReference>
<dbReference type="PANTHER" id="PTHR36440:SF1">
    <property type="entry name" value="PUTATIVE (AFU_ORTHOLOGUE AFUA_8G07350)-RELATED"/>
    <property type="match status" value="1"/>
</dbReference>
<evidence type="ECO:0000313" key="2">
    <source>
        <dbReference type="EMBL" id="SEA95729.1"/>
    </source>
</evidence>
<dbReference type="EMBL" id="FNRL01000024">
    <property type="protein sequence ID" value="SEA95729.1"/>
    <property type="molecule type" value="Genomic_DNA"/>
</dbReference>
<dbReference type="Gene3D" id="2.60.120.10">
    <property type="entry name" value="Jelly Rolls"/>
    <property type="match status" value="1"/>
</dbReference>
<reference evidence="3" key="1">
    <citation type="submission" date="2016-10" db="EMBL/GenBank/DDBJ databases">
        <authorList>
            <person name="Varghese N."/>
            <person name="Submissions S."/>
        </authorList>
    </citation>
    <scope>NUCLEOTIDE SEQUENCE [LARGE SCALE GENOMIC DNA]</scope>
    <source>
        <strain evidence="3">DSM 23920</strain>
    </source>
</reference>
<dbReference type="InterPro" id="IPR011051">
    <property type="entry name" value="RmlC_Cupin_sf"/>
</dbReference>
<dbReference type="OrthoDB" id="1423961at2"/>
<name>A0A1H4FEE9_9BACT</name>
<dbReference type="RefSeq" id="WP_089764167.1">
    <property type="nucleotide sequence ID" value="NZ_BKAT01000043.1"/>
</dbReference>
<dbReference type="Pfam" id="PF07883">
    <property type="entry name" value="Cupin_2"/>
    <property type="match status" value="1"/>
</dbReference>
<proteinExistence type="predicted"/>
<keyword evidence="3" id="KW-1185">Reference proteome</keyword>
<dbReference type="SUPFAM" id="SSF51182">
    <property type="entry name" value="RmlC-like cupins"/>
    <property type="match status" value="1"/>
</dbReference>
<organism evidence="2 3">
    <name type="scientific">Chitinophaga terrae</name>
    <name type="common">ex Kim and Jung 2007</name>
    <dbReference type="NCBI Taxonomy" id="408074"/>
    <lineage>
        <taxon>Bacteria</taxon>
        <taxon>Pseudomonadati</taxon>
        <taxon>Bacteroidota</taxon>
        <taxon>Chitinophagia</taxon>
        <taxon>Chitinophagales</taxon>
        <taxon>Chitinophagaceae</taxon>
        <taxon>Chitinophaga</taxon>
    </lineage>
</organism>
<protein>
    <submittedName>
        <fullName evidence="2">Mannose-6-phosphate isomerase, cupin superfamily</fullName>
    </submittedName>
</protein>
<dbReference type="STRING" id="408074.SAMN05660909_04351"/>
<dbReference type="InterPro" id="IPR013096">
    <property type="entry name" value="Cupin_2"/>
</dbReference>
<dbReference type="InterPro" id="IPR053146">
    <property type="entry name" value="QDO-like"/>
</dbReference>
<accession>A0A1H4FEE9</accession>
<dbReference type="AlphaFoldDB" id="A0A1H4FEE9"/>
<evidence type="ECO:0000259" key="1">
    <source>
        <dbReference type="Pfam" id="PF07883"/>
    </source>
</evidence>
<keyword evidence="2" id="KW-0413">Isomerase</keyword>
<dbReference type="Proteomes" id="UP000199656">
    <property type="component" value="Unassembled WGS sequence"/>
</dbReference>
<sequence length="169" mass="18681">METSYLKDNLNGIPTIVEPAAGEKLGVAGTAAQIVLKLTSDITKDQFGLYEITLPPGVVGAQLHYHRFMDETFIVKKGQLTVQLNDRSVQLAEGGIAFAPRFTPHGFSNTSSAPVTLYLLFNPGQQREGFFKGLQEILSAQPVNPELFLQLYQKYDSFPVDVHNMLPKQ</sequence>
<dbReference type="InterPro" id="IPR014710">
    <property type="entry name" value="RmlC-like_jellyroll"/>
</dbReference>
<feature type="domain" description="Cupin type-2" evidence="1">
    <location>
        <begin position="52"/>
        <end position="119"/>
    </location>
</feature>
<dbReference type="PANTHER" id="PTHR36440">
    <property type="entry name" value="PUTATIVE (AFU_ORTHOLOGUE AFUA_8G07350)-RELATED"/>
    <property type="match status" value="1"/>
</dbReference>